<dbReference type="PANTHER" id="PTHR24296">
    <property type="entry name" value="CYTOCHROME P450"/>
    <property type="match status" value="1"/>
</dbReference>
<keyword evidence="7" id="KW-0418">Kinase</keyword>
<keyword evidence="6" id="KW-1133">Transmembrane helix</keyword>
<keyword evidence="6" id="KW-0812">Transmembrane</keyword>
<reference evidence="7" key="1">
    <citation type="submission" date="2020-05" db="EMBL/GenBank/DDBJ databases">
        <title>Phylogenomic resolution of chytrid fungi.</title>
        <authorList>
            <person name="Stajich J.E."/>
            <person name="Amses K."/>
            <person name="Simmons R."/>
            <person name="Seto K."/>
            <person name="Myers J."/>
            <person name="Bonds A."/>
            <person name="Quandt C.A."/>
            <person name="Barry K."/>
            <person name="Liu P."/>
            <person name="Grigoriev I."/>
            <person name="Longcore J.E."/>
            <person name="James T.Y."/>
        </authorList>
    </citation>
    <scope>NUCLEOTIDE SEQUENCE</scope>
    <source>
        <strain evidence="7">PLAUS21</strain>
    </source>
</reference>
<dbReference type="GO" id="GO:0016301">
    <property type="term" value="F:kinase activity"/>
    <property type="evidence" value="ECO:0007669"/>
    <property type="project" value="UniProtKB-KW"/>
</dbReference>
<keyword evidence="6" id="KW-0472">Membrane</keyword>
<dbReference type="GO" id="GO:0004497">
    <property type="term" value="F:monooxygenase activity"/>
    <property type="evidence" value="ECO:0007669"/>
    <property type="project" value="InterPro"/>
</dbReference>
<dbReference type="PRINTS" id="PR00385">
    <property type="entry name" value="P450"/>
</dbReference>
<comment type="cofactor">
    <cofactor evidence="5">
        <name>heme</name>
        <dbReference type="ChEBI" id="CHEBI:30413"/>
    </cofactor>
</comment>
<keyword evidence="5" id="KW-0349">Heme</keyword>
<gene>
    <name evidence="7" type="primary">ALK2_3</name>
    <name evidence="7" type="ORF">HK103_002425</name>
</gene>
<dbReference type="PRINTS" id="PR00463">
    <property type="entry name" value="EP450I"/>
</dbReference>
<comment type="similarity">
    <text evidence="1">Belongs to the cytochrome P450 family.</text>
</comment>
<proteinExistence type="inferred from homology"/>
<dbReference type="GO" id="GO:0016705">
    <property type="term" value="F:oxidoreductase activity, acting on paired donors, with incorporation or reduction of molecular oxygen"/>
    <property type="evidence" value="ECO:0007669"/>
    <property type="project" value="InterPro"/>
</dbReference>
<feature type="binding site" description="axial binding residue" evidence="5">
    <location>
        <position position="438"/>
    </location>
    <ligand>
        <name>heme</name>
        <dbReference type="ChEBI" id="CHEBI:30413"/>
    </ligand>
    <ligandPart>
        <name>Fe</name>
        <dbReference type="ChEBI" id="CHEBI:18248"/>
    </ligandPart>
</feature>
<dbReference type="GO" id="GO:0005506">
    <property type="term" value="F:iron ion binding"/>
    <property type="evidence" value="ECO:0007669"/>
    <property type="project" value="InterPro"/>
</dbReference>
<evidence type="ECO:0000256" key="3">
    <source>
        <dbReference type="ARBA" id="ARBA00023002"/>
    </source>
</evidence>
<keyword evidence="3" id="KW-0560">Oxidoreductase</keyword>
<evidence type="ECO:0000256" key="6">
    <source>
        <dbReference type="SAM" id="Phobius"/>
    </source>
</evidence>
<evidence type="ECO:0000313" key="7">
    <source>
        <dbReference type="EMBL" id="KAJ3251378.1"/>
    </source>
</evidence>
<dbReference type="Pfam" id="PF00067">
    <property type="entry name" value="p450"/>
    <property type="match status" value="1"/>
</dbReference>
<evidence type="ECO:0000256" key="1">
    <source>
        <dbReference type="ARBA" id="ARBA00010617"/>
    </source>
</evidence>
<protein>
    <submittedName>
        <fullName evidence="7">Protein kinase alk2</fullName>
    </submittedName>
</protein>
<keyword evidence="2 5" id="KW-0479">Metal-binding</keyword>
<evidence type="ECO:0000313" key="8">
    <source>
        <dbReference type="Proteomes" id="UP001210925"/>
    </source>
</evidence>
<dbReference type="AlphaFoldDB" id="A0AAD5UD83"/>
<name>A0AAD5UD83_9FUNG</name>
<sequence length="491" mass="55590">MENTRNFYFVGAALGIISAAFWYYKDDAIGATVRVDKSVPRFKIHNPILGGVLQMIKDIDNSGILIEEELNGPDFDRAKVLTIPFAEPTIFVNDPESVEYITNTNFENYIKGTFTKWRLTDVLGNGIFNTDGHDWFVQRKLSAKILTNRNFKLNIETVFSENIGIFIGVLNAVAESQTPVDMHSLFHRYFMDSFGKIAYGIDLNSLSQGIPSYVVSFDRTQNTMGDRLVNPFFPIVDFFNPYLKNDIKMIREFGEKVVKDRVGEPHNDRNDLLSLFLSHCNEDGSKLTTEELADHVISFILAGRDTTAQALSWTLFCLSNNPAAKTALYKEIDEILGDQLIPKYDQIKQMKYANAVFKETLRLYPSVPREGKVAVNDDTLPNGIKIPKGAIVGFCPYAMGRSEKLWENASAYKPERWLNSKQPSNYVYTAFMCGPRICLGKNLAELQGVFTLVSILKNFDFEIIDLGSVKQKMSLTLPMKNGLMCRITKRK</sequence>
<evidence type="ECO:0000256" key="2">
    <source>
        <dbReference type="ARBA" id="ARBA00022723"/>
    </source>
</evidence>
<keyword evidence="8" id="KW-1185">Reference proteome</keyword>
<organism evidence="7 8">
    <name type="scientific">Boothiomyces macroporosus</name>
    <dbReference type="NCBI Taxonomy" id="261099"/>
    <lineage>
        <taxon>Eukaryota</taxon>
        <taxon>Fungi</taxon>
        <taxon>Fungi incertae sedis</taxon>
        <taxon>Chytridiomycota</taxon>
        <taxon>Chytridiomycota incertae sedis</taxon>
        <taxon>Chytridiomycetes</taxon>
        <taxon>Rhizophydiales</taxon>
        <taxon>Terramycetaceae</taxon>
        <taxon>Boothiomyces</taxon>
    </lineage>
</organism>
<feature type="transmembrane region" description="Helical" evidence="6">
    <location>
        <begin position="7"/>
        <end position="24"/>
    </location>
</feature>
<keyword evidence="7" id="KW-0808">Transferase</keyword>
<comment type="caution">
    <text evidence="7">The sequence shown here is derived from an EMBL/GenBank/DDBJ whole genome shotgun (WGS) entry which is preliminary data.</text>
</comment>
<dbReference type="GO" id="GO:0020037">
    <property type="term" value="F:heme binding"/>
    <property type="evidence" value="ECO:0007669"/>
    <property type="project" value="InterPro"/>
</dbReference>
<keyword evidence="4 5" id="KW-0408">Iron</keyword>
<dbReference type="InterPro" id="IPR036396">
    <property type="entry name" value="Cyt_P450_sf"/>
</dbReference>
<evidence type="ECO:0000256" key="5">
    <source>
        <dbReference type="PIRSR" id="PIRSR602401-1"/>
    </source>
</evidence>
<dbReference type="InterPro" id="IPR002401">
    <property type="entry name" value="Cyt_P450_E_grp-I"/>
</dbReference>
<dbReference type="InterPro" id="IPR001128">
    <property type="entry name" value="Cyt_P450"/>
</dbReference>
<dbReference type="EMBL" id="JADGKB010000185">
    <property type="protein sequence ID" value="KAJ3251378.1"/>
    <property type="molecule type" value="Genomic_DNA"/>
</dbReference>
<dbReference type="Gene3D" id="1.10.630.10">
    <property type="entry name" value="Cytochrome P450"/>
    <property type="match status" value="1"/>
</dbReference>
<dbReference type="Proteomes" id="UP001210925">
    <property type="component" value="Unassembled WGS sequence"/>
</dbReference>
<accession>A0AAD5UD83</accession>
<evidence type="ECO:0000256" key="4">
    <source>
        <dbReference type="ARBA" id="ARBA00023004"/>
    </source>
</evidence>
<dbReference type="SUPFAM" id="SSF48264">
    <property type="entry name" value="Cytochrome P450"/>
    <property type="match status" value="1"/>
</dbReference>